<protein>
    <submittedName>
        <fullName evidence="1">Uncharacterized protein</fullName>
    </submittedName>
</protein>
<reference evidence="1 2" key="1">
    <citation type="submission" date="2020-01" db="EMBL/GenBank/DDBJ databases">
        <title>Identification and distribution of gene clusters putatively required for synthesis of sphingolipid metabolism inhibitors in phylogenetically diverse species of the filamentous fungus Fusarium.</title>
        <authorList>
            <person name="Kim H.-S."/>
            <person name="Busman M."/>
            <person name="Brown D.W."/>
            <person name="Divon H."/>
            <person name="Uhlig S."/>
            <person name="Proctor R.H."/>
        </authorList>
    </citation>
    <scope>NUCLEOTIDE SEQUENCE [LARGE SCALE GENOMIC DNA]</scope>
    <source>
        <strain evidence="1 2">NRRL 20459</strain>
    </source>
</reference>
<organism evidence="1 2">
    <name type="scientific">Fusarium albosuccineum</name>
    <dbReference type="NCBI Taxonomy" id="1237068"/>
    <lineage>
        <taxon>Eukaryota</taxon>
        <taxon>Fungi</taxon>
        <taxon>Dikarya</taxon>
        <taxon>Ascomycota</taxon>
        <taxon>Pezizomycotina</taxon>
        <taxon>Sordariomycetes</taxon>
        <taxon>Hypocreomycetidae</taxon>
        <taxon>Hypocreales</taxon>
        <taxon>Nectriaceae</taxon>
        <taxon>Fusarium</taxon>
        <taxon>Fusarium decemcellulare species complex</taxon>
    </lineage>
</organism>
<evidence type="ECO:0000313" key="2">
    <source>
        <dbReference type="Proteomes" id="UP000554235"/>
    </source>
</evidence>
<dbReference type="InterPro" id="IPR011048">
    <property type="entry name" value="Haem_d1_sf"/>
</dbReference>
<dbReference type="Proteomes" id="UP000554235">
    <property type="component" value="Unassembled WGS sequence"/>
</dbReference>
<dbReference type="OrthoDB" id="9972196at2759"/>
<dbReference type="EMBL" id="JAADYS010001977">
    <property type="protein sequence ID" value="KAF4460288.1"/>
    <property type="molecule type" value="Genomic_DNA"/>
</dbReference>
<dbReference type="Pfam" id="PF10282">
    <property type="entry name" value="Lactonase"/>
    <property type="match status" value="1"/>
</dbReference>
<dbReference type="InterPro" id="IPR019405">
    <property type="entry name" value="Lactonase_7-beta_prop"/>
</dbReference>
<evidence type="ECO:0000313" key="1">
    <source>
        <dbReference type="EMBL" id="KAF4460288.1"/>
    </source>
</evidence>
<dbReference type="SUPFAM" id="SSF51004">
    <property type="entry name" value="C-terminal (heme d1) domain of cytochrome cd1-nitrite reductase"/>
    <property type="match status" value="1"/>
</dbReference>
<accession>A0A8H4L347</accession>
<dbReference type="AlphaFoldDB" id="A0A8H4L347"/>
<gene>
    <name evidence="1" type="ORF">FALBO_12939</name>
</gene>
<name>A0A8H4L347_9HYPO</name>
<keyword evidence="2" id="KW-1185">Reference proteome</keyword>
<proteinExistence type="predicted"/>
<comment type="caution">
    <text evidence="1">The sequence shown here is derived from an EMBL/GenBank/DDBJ whole genome shotgun (WGS) entry which is preliminary data.</text>
</comment>
<sequence>MKLTSLSTTTSPILASTAHETVRRTTESPPEGTILLGGLGHIYISRWIPEYGSWFGIQLEKNVSGLFISSSTKIKHVSAFGDGAIDEWNVEGGGLNDGIAPHSWQANLGPTGRFLVINDFGANSIITTNTKDDAYEVRHDASITVSGCDPHHRVFYPHGADKATSYIVVCQRSNDVLAYSVKYENDRLAMKQI</sequence>
<dbReference type="InterPro" id="IPR015943">
    <property type="entry name" value="WD40/YVTN_repeat-like_dom_sf"/>
</dbReference>
<dbReference type="Gene3D" id="2.130.10.10">
    <property type="entry name" value="YVTN repeat-like/Quinoprotein amine dehydrogenase"/>
    <property type="match status" value="1"/>
</dbReference>